<dbReference type="AlphaFoldDB" id="A0A9N9D6U6"/>
<dbReference type="EMBL" id="CAJVPP010003260">
    <property type="protein sequence ID" value="CAG8625010.1"/>
    <property type="molecule type" value="Genomic_DNA"/>
</dbReference>
<feature type="region of interest" description="Disordered" evidence="1">
    <location>
        <begin position="1"/>
        <end position="21"/>
    </location>
</feature>
<accession>A0A9N9D6U6</accession>
<keyword evidence="3" id="KW-1185">Reference proteome</keyword>
<sequence length="152" mass="17805">MRKKSPEVNEEDSEKANEEVGEKVDEELFGYRRKPYENAFNVKVNKTEVDISLEEKNEKLNLINTKINVNIKDEFSNVKLPSFSKINKHFTFQSADKLIYIVIQYPVKMKEVHYTVMYDHYKLKILMSNGIEDKHIVINCKSGSEKNVQPFA</sequence>
<protein>
    <submittedName>
        <fullName evidence="2">13981_t:CDS:1</fullName>
    </submittedName>
</protein>
<evidence type="ECO:0000313" key="2">
    <source>
        <dbReference type="EMBL" id="CAG8625010.1"/>
    </source>
</evidence>
<evidence type="ECO:0000256" key="1">
    <source>
        <dbReference type="SAM" id="MobiDB-lite"/>
    </source>
</evidence>
<reference evidence="2" key="1">
    <citation type="submission" date="2021-06" db="EMBL/GenBank/DDBJ databases">
        <authorList>
            <person name="Kallberg Y."/>
            <person name="Tangrot J."/>
            <person name="Rosling A."/>
        </authorList>
    </citation>
    <scope>NUCLEOTIDE SEQUENCE</scope>
    <source>
        <strain evidence="2">87-6 pot B 2015</strain>
    </source>
</reference>
<proteinExistence type="predicted"/>
<evidence type="ECO:0000313" key="3">
    <source>
        <dbReference type="Proteomes" id="UP000789375"/>
    </source>
</evidence>
<dbReference type="Proteomes" id="UP000789375">
    <property type="component" value="Unassembled WGS sequence"/>
</dbReference>
<name>A0A9N9D6U6_FUNMO</name>
<comment type="caution">
    <text evidence="2">The sequence shown here is derived from an EMBL/GenBank/DDBJ whole genome shotgun (WGS) entry which is preliminary data.</text>
</comment>
<organism evidence="2 3">
    <name type="scientific">Funneliformis mosseae</name>
    <name type="common">Endomycorrhizal fungus</name>
    <name type="synonym">Glomus mosseae</name>
    <dbReference type="NCBI Taxonomy" id="27381"/>
    <lineage>
        <taxon>Eukaryota</taxon>
        <taxon>Fungi</taxon>
        <taxon>Fungi incertae sedis</taxon>
        <taxon>Mucoromycota</taxon>
        <taxon>Glomeromycotina</taxon>
        <taxon>Glomeromycetes</taxon>
        <taxon>Glomerales</taxon>
        <taxon>Glomeraceae</taxon>
        <taxon>Funneliformis</taxon>
    </lineage>
</organism>
<gene>
    <name evidence="2" type="ORF">FMOSSE_LOCUS10188</name>
</gene>